<sequence length="388" mass="43090">MQPSVDGKYRCLCRVQPQAGGGRSPVRFIMVSLLVESANCRSGEKNIMSFRTNMQYLRSQRNMTQEQLAMLVGVSRQAVSKWESDKAYPEMDKLLAICDLFGCTLDDLVLGDVRHPGSGQRASKPDHQGVAQTTSTTHATMPVQSAVEDVTGYASFSNAYSLRMASGIALIMLGLAFSGLFADVSQPTDAHNGLAFLTLMMGIVLGLACLMPAVSARRDFRRRHPYVADFYTDEERSRVYRQSAWELVCGLAVVLLDMGINSAGFLVWGWPDQVRRFVFFLLLALGVFLLVHAGTSHRMMNLRAYNRQTDSVDDDHGDAYRYEHRISNAISGTIMGLCTLVALTMLFSGNYDNLFGWRIPFWAIWIIGGVFCGVLQSLIGIFRKPPHA</sequence>
<dbReference type="PANTHER" id="PTHR46558:SF4">
    <property type="entry name" value="DNA-BIDING PHAGE PROTEIN"/>
    <property type="match status" value="1"/>
</dbReference>
<feature type="transmembrane region" description="Helical" evidence="2">
    <location>
        <begin position="194"/>
        <end position="214"/>
    </location>
</feature>
<keyword evidence="2" id="KW-0812">Transmembrane</keyword>
<gene>
    <name evidence="4" type="ORF">DKK75_01300</name>
</gene>
<dbReference type="AlphaFoldDB" id="A0A318MPA0"/>
<feature type="domain" description="HTH cro/C1-type" evidence="3">
    <location>
        <begin position="54"/>
        <end position="108"/>
    </location>
</feature>
<organism evidence="4 5">
    <name type="scientific">Bifidobacterium asteroides</name>
    <dbReference type="NCBI Taxonomy" id="1684"/>
    <lineage>
        <taxon>Bacteria</taxon>
        <taxon>Bacillati</taxon>
        <taxon>Actinomycetota</taxon>
        <taxon>Actinomycetes</taxon>
        <taxon>Bifidobacteriales</taxon>
        <taxon>Bifidobacteriaceae</taxon>
        <taxon>Bifidobacterium</taxon>
    </lineage>
</organism>
<dbReference type="SUPFAM" id="SSF47413">
    <property type="entry name" value="lambda repressor-like DNA-binding domains"/>
    <property type="match status" value="1"/>
</dbReference>
<evidence type="ECO:0000259" key="3">
    <source>
        <dbReference type="PROSITE" id="PS50943"/>
    </source>
</evidence>
<name>A0A318MPA0_9BIFI</name>
<keyword evidence="2" id="KW-1133">Transmembrane helix</keyword>
<dbReference type="GO" id="GO:0003677">
    <property type="term" value="F:DNA binding"/>
    <property type="evidence" value="ECO:0007669"/>
    <property type="project" value="UniProtKB-KW"/>
</dbReference>
<dbReference type="InterPro" id="IPR001387">
    <property type="entry name" value="Cro/C1-type_HTH"/>
</dbReference>
<evidence type="ECO:0000313" key="5">
    <source>
        <dbReference type="Proteomes" id="UP000247744"/>
    </source>
</evidence>
<dbReference type="OrthoDB" id="9801008at2"/>
<dbReference type="PANTHER" id="PTHR46558">
    <property type="entry name" value="TRACRIPTIONAL REGULATORY PROTEIN-RELATED-RELATED"/>
    <property type="match status" value="1"/>
</dbReference>
<evidence type="ECO:0000256" key="2">
    <source>
        <dbReference type="SAM" id="Phobius"/>
    </source>
</evidence>
<feature type="transmembrane region" description="Helical" evidence="2">
    <location>
        <begin position="244"/>
        <end position="268"/>
    </location>
</feature>
<comment type="caution">
    <text evidence="4">The sequence shown here is derived from an EMBL/GenBank/DDBJ whole genome shotgun (WGS) entry which is preliminary data.</text>
</comment>
<feature type="transmembrane region" description="Helical" evidence="2">
    <location>
        <begin position="164"/>
        <end position="182"/>
    </location>
</feature>
<protein>
    <submittedName>
        <fullName evidence="4">XRE family transcriptional regulator</fullName>
    </submittedName>
</protein>
<accession>A0A318MPA0</accession>
<dbReference type="Proteomes" id="UP000247744">
    <property type="component" value="Unassembled WGS sequence"/>
</dbReference>
<evidence type="ECO:0000313" key="4">
    <source>
        <dbReference type="EMBL" id="PXY85831.1"/>
    </source>
</evidence>
<dbReference type="Pfam" id="PF01381">
    <property type="entry name" value="HTH_3"/>
    <property type="match status" value="1"/>
</dbReference>
<keyword evidence="1" id="KW-0238">DNA-binding</keyword>
<reference evidence="4 5" key="1">
    <citation type="submission" date="2018-05" db="EMBL/GenBank/DDBJ databases">
        <title>Reference genomes for bee gut microbiota database.</title>
        <authorList>
            <person name="Ellegaard K.M."/>
        </authorList>
    </citation>
    <scope>NUCLEOTIDE SEQUENCE [LARGE SCALE GENOMIC DNA]</scope>
    <source>
        <strain evidence="4 5">ESL0200</strain>
    </source>
</reference>
<feature type="transmembrane region" description="Helical" evidence="2">
    <location>
        <begin position="274"/>
        <end position="293"/>
    </location>
</feature>
<feature type="transmembrane region" description="Helical" evidence="2">
    <location>
        <begin position="359"/>
        <end position="382"/>
    </location>
</feature>
<dbReference type="InterPro" id="IPR010982">
    <property type="entry name" value="Lambda_DNA-bd_dom_sf"/>
</dbReference>
<dbReference type="SMART" id="SM00530">
    <property type="entry name" value="HTH_XRE"/>
    <property type="match status" value="1"/>
</dbReference>
<dbReference type="EMBL" id="QGLL01000001">
    <property type="protein sequence ID" value="PXY85831.1"/>
    <property type="molecule type" value="Genomic_DNA"/>
</dbReference>
<dbReference type="PROSITE" id="PS50943">
    <property type="entry name" value="HTH_CROC1"/>
    <property type="match status" value="1"/>
</dbReference>
<keyword evidence="2" id="KW-0472">Membrane</keyword>
<evidence type="ECO:0000256" key="1">
    <source>
        <dbReference type="ARBA" id="ARBA00023125"/>
    </source>
</evidence>
<dbReference type="Gene3D" id="1.10.260.40">
    <property type="entry name" value="lambda repressor-like DNA-binding domains"/>
    <property type="match status" value="1"/>
</dbReference>
<proteinExistence type="predicted"/>
<feature type="transmembrane region" description="Helical" evidence="2">
    <location>
        <begin position="329"/>
        <end position="347"/>
    </location>
</feature>
<dbReference type="CDD" id="cd00093">
    <property type="entry name" value="HTH_XRE"/>
    <property type="match status" value="1"/>
</dbReference>